<accession>X1QXY8</accession>
<gene>
    <name evidence="1" type="ORF">S06H3_55845</name>
</gene>
<dbReference type="EMBL" id="BARV01035848">
    <property type="protein sequence ID" value="GAI48159.1"/>
    <property type="molecule type" value="Genomic_DNA"/>
</dbReference>
<protein>
    <submittedName>
        <fullName evidence="1">Uncharacterized protein</fullName>
    </submittedName>
</protein>
<feature type="non-terminal residue" evidence="1">
    <location>
        <position position="35"/>
    </location>
</feature>
<organism evidence="1">
    <name type="scientific">marine sediment metagenome</name>
    <dbReference type="NCBI Taxonomy" id="412755"/>
    <lineage>
        <taxon>unclassified sequences</taxon>
        <taxon>metagenomes</taxon>
        <taxon>ecological metagenomes</taxon>
    </lineage>
</organism>
<dbReference type="AlphaFoldDB" id="X1QXY8"/>
<reference evidence="1" key="1">
    <citation type="journal article" date="2014" name="Front. Microbiol.">
        <title>High frequency of phylogenetically diverse reductive dehalogenase-homologous genes in deep subseafloor sedimentary metagenomes.</title>
        <authorList>
            <person name="Kawai M."/>
            <person name="Futagami T."/>
            <person name="Toyoda A."/>
            <person name="Takaki Y."/>
            <person name="Nishi S."/>
            <person name="Hori S."/>
            <person name="Arai W."/>
            <person name="Tsubouchi T."/>
            <person name="Morono Y."/>
            <person name="Uchiyama I."/>
            <person name="Ito T."/>
            <person name="Fujiyama A."/>
            <person name="Inagaki F."/>
            <person name="Takami H."/>
        </authorList>
    </citation>
    <scope>NUCLEOTIDE SEQUENCE</scope>
    <source>
        <strain evidence="1">Expedition CK06-06</strain>
    </source>
</reference>
<proteinExistence type="predicted"/>
<comment type="caution">
    <text evidence="1">The sequence shown here is derived from an EMBL/GenBank/DDBJ whole genome shotgun (WGS) entry which is preliminary data.</text>
</comment>
<evidence type="ECO:0000313" key="1">
    <source>
        <dbReference type="EMBL" id="GAI48159.1"/>
    </source>
</evidence>
<sequence length="35" mass="3937">MKFAGDIVDWIVGARSDMVEKGKIPPRVARFFEAV</sequence>
<name>X1QXY8_9ZZZZ</name>